<dbReference type="RefSeq" id="WP_171651706.1">
    <property type="nucleotide sequence ID" value="NZ_WHOD01000049.1"/>
</dbReference>
<proteinExistence type="predicted"/>
<organism evidence="1 2">
    <name type="scientific">Paenibacillus foliorum</name>
    <dbReference type="NCBI Taxonomy" id="2654974"/>
    <lineage>
        <taxon>Bacteria</taxon>
        <taxon>Bacillati</taxon>
        <taxon>Bacillota</taxon>
        <taxon>Bacilli</taxon>
        <taxon>Bacillales</taxon>
        <taxon>Paenibacillaceae</taxon>
        <taxon>Paenibacillus</taxon>
    </lineage>
</organism>
<comment type="caution">
    <text evidence="1">The sequence shown here is derived from an EMBL/GenBank/DDBJ whole genome shotgun (WGS) entry which is preliminary data.</text>
</comment>
<evidence type="ECO:0000313" key="2">
    <source>
        <dbReference type="Proteomes" id="UP000641588"/>
    </source>
</evidence>
<dbReference type="AlphaFoldDB" id="A0A972H030"/>
<name>A0A972H030_9BACL</name>
<reference evidence="1" key="1">
    <citation type="submission" date="2019-10" db="EMBL/GenBank/DDBJ databases">
        <title>Description of Paenibacillus glebae sp. nov.</title>
        <authorList>
            <person name="Carlier A."/>
            <person name="Qi S."/>
        </authorList>
    </citation>
    <scope>NUCLEOTIDE SEQUENCE</scope>
    <source>
        <strain evidence="1">LMG 31456</strain>
    </source>
</reference>
<dbReference type="Proteomes" id="UP000641588">
    <property type="component" value="Unassembled WGS sequence"/>
</dbReference>
<evidence type="ECO:0000313" key="1">
    <source>
        <dbReference type="EMBL" id="NOU93736.1"/>
    </source>
</evidence>
<accession>A0A972H030</accession>
<gene>
    <name evidence="1" type="ORF">GC093_10950</name>
</gene>
<protein>
    <submittedName>
        <fullName evidence="1">Uncharacterized protein</fullName>
    </submittedName>
</protein>
<dbReference type="EMBL" id="WHOD01000049">
    <property type="protein sequence ID" value="NOU93736.1"/>
    <property type="molecule type" value="Genomic_DNA"/>
</dbReference>
<sequence>MKTNREMTDLTYTQLLGRRSEILKRHMGNMIHKDNQYGLSEQESIFFKGMVKEFHRTKYELNSSKRK</sequence>
<keyword evidence="2" id="KW-1185">Reference proteome</keyword>